<feature type="non-terminal residue" evidence="1">
    <location>
        <position position="1"/>
    </location>
</feature>
<evidence type="ECO:0000313" key="1">
    <source>
        <dbReference type="EMBL" id="CAG8816864.1"/>
    </source>
</evidence>
<dbReference type="Proteomes" id="UP000789396">
    <property type="component" value="Unassembled WGS sequence"/>
</dbReference>
<organism evidence="1 2">
    <name type="scientific">Racocetra fulgida</name>
    <dbReference type="NCBI Taxonomy" id="60492"/>
    <lineage>
        <taxon>Eukaryota</taxon>
        <taxon>Fungi</taxon>
        <taxon>Fungi incertae sedis</taxon>
        <taxon>Mucoromycota</taxon>
        <taxon>Glomeromycotina</taxon>
        <taxon>Glomeromycetes</taxon>
        <taxon>Diversisporales</taxon>
        <taxon>Gigasporaceae</taxon>
        <taxon>Racocetra</taxon>
    </lineage>
</organism>
<reference evidence="1" key="1">
    <citation type="submission" date="2021-06" db="EMBL/GenBank/DDBJ databases">
        <authorList>
            <person name="Kallberg Y."/>
            <person name="Tangrot J."/>
            <person name="Rosling A."/>
        </authorList>
    </citation>
    <scope>NUCLEOTIDE SEQUENCE</scope>
    <source>
        <strain evidence="1">IN212</strain>
    </source>
</reference>
<gene>
    <name evidence="1" type="ORF">RFULGI_LOCUS19300</name>
</gene>
<evidence type="ECO:0000313" key="2">
    <source>
        <dbReference type="Proteomes" id="UP000789396"/>
    </source>
</evidence>
<dbReference type="OrthoDB" id="2417659at2759"/>
<proteinExistence type="predicted"/>
<accession>A0A9N9P923</accession>
<protein>
    <submittedName>
        <fullName evidence="1">2975_t:CDS:1</fullName>
    </submittedName>
</protein>
<comment type="caution">
    <text evidence="1">The sequence shown here is derived from an EMBL/GenBank/DDBJ whole genome shotgun (WGS) entry which is preliminary data.</text>
</comment>
<keyword evidence="2" id="KW-1185">Reference proteome</keyword>
<sequence>HIDGGISVSMNITNTSQIRVELNNMSFDIKYMNQIIGKISSSFSNDNNTLSFNGRLLPSNTKEELDAMTNAFFKILSGEELKFTFEARTSSDSCL</sequence>
<dbReference type="AlphaFoldDB" id="A0A9N9P923"/>
<feature type="non-terminal residue" evidence="1">
    <location>
        <position position="95"/>
    </location>
</feature>
<dbReference type="EMBL" id="CAJVPZ010093461">
    <property type="protein sequence ID" value="CAG8816864.1"/>
    <property type="molecule type" value="Genomic_DNA"/>
</dbReference>
<name>A0A9N9P923_9GLOM</name>